<evidence type="ECO:0000313" key="1">
    <source>
        <dbReference type="EMBL" id="KAH7906567.1"/>
    </source>
</evidence>
<dbReference type="EMBL" id="MU268001">
    <property type="protein sequence ID" value="KAH7906567.1"/>
    <property type="molecule type" value="Genomic_DNA"/>
</dbReference>
<reference evidence="1" key="1">
    <citation type="journal article" date="2021" name="New Phytol.">
        <title>Evolutionary innovations through gain and loss of genes in the ectomycorrhizal Boletales.</title>
        <authorList>
            <person name="Wu G."/>
            <person name="Miyauchi S."/>
            <person name="Morin E."/>
            <person name="Kuo A."/>
            <person name="Drula E."/>
            <person name="Varga T."/>
            <person name="Kohler A."/>
            <person name="Feng B."/>
            <person name="Cao Y."/>
            <person name="Lipzen A."/>
            <person name="Daum C."/>
            <person name="Hundley H."/>
            <person name="Pangilinan J."/>
            <person name="Johnson J."/>
            <person name="Barry K."/>
            <person name="LaButti K."/>
            <person name="Ng V."/>
            <person name="Ahrendt S."/>
            <person name="Min B."/>
            <person name="Choi I.G."/>
            <person name="Park H."/>
            <person name="Plett J.M."/>
            <person name="Magnuson J."/>
            <person name="Spatafora J.W."/>
            <person name="Nagy L.G."/>
            <person name="Henrissat B."/>
            <person name="Grigoriev I.V."/>
            <person name="Yang Z.L."/>
            <person name="Xu J."/>
            <person name="Martin F.M."/>
        </authorList>
    </citation>
    <scope>NUCLEOTIDE SEQUENCE</scope>
    <source>
        <strain evidence="1">ATCC 28755</strain>
    </source>
</reference>
<sequence>MSLVSTQPPCAGRMDLYNLTAGDEKHTQCEHDHKFLSPSACECVEVTTSHRSCHKSRLRRLAVPVLLSLLTVGAMLLLSCLAEVDIFDFIGVGDAGILSKRQTTSSSGSTFTNKKLYLIIIFVGLLLVVIAAIMLSFCCCKGAFQNPLCCPCYLCACCGGLACLECIGCGLCAAGLDEAL</sequence>
<comment type="caution">
    <text evidence="1">The sequence shown here is derived from an EMBL/GenBank/DDBJ whole genome shotgun (WGS) entry which is preliminary data.</text>
</comment>
<name>A0ACB8A0A8_9AGAM</name>
<accession>A0ACB8A0A8</accession>
<organism evidence="1 2">
    <name type="scientific">Hygrophoropsis aurantiaca</name>
    <dbReference type="NCBI Taxonomy" id="72124"/>
    <lineage>
        <taxon>Eukaryota</taxon>
        <taxon>Fungi</taxon>
        <taxon>Dikarya</taxon>
        <taxon>Basidiomycota</taxon>
        <taxon>Agaricomycotina</taxon>
        <taxon>Agaricomycetes</taxon>
        <taxon>Agaricomycetidae</taxon>
        <taxon>Boletales</taxon>
        <taxon>Coniophorineae</taxon>
        <taxon>Hygrophoropsidaceae</taxon>
        <taxon>Hygrophoropsis</taxon>
    </lineage>
</organism>
<evidence type="ECO:0000313" key="2">
    <source>
        <dbReference type="Proteomes" id="UP000790377"/>
    </source>
</evidence>
<gene>
    <name evidence="1" type="ORF">BJ138DRAFT_1162312</name>
</gene>
<protein>
    <submittedName>
        <fullName evidence="1">Uncharacterized protein</fullName>
    </submittedName>
</protein>
<dbReference type="Proteomes" id="UP000790377">
    <property type="component" value="Unassembled WGS sequence"/>
</dbReference>
<proteinExistence type="predicted"/>
<keyword evidence="2" id="KW-1185">Reference proteome</keyword>